<protein>
    <recommendedName>
        <fullName evidence="1">Fungal STAND N-terminal Goodbye domain-containing protein</fullName>
    </recommendedName>
</protein>
<dbReference type="AlphaFoldDB" id="A0AAD4LCI7"/>
<dbReference type="EMBL" id="JAKELL010000052">
    <property type="protein sequence ID" value="KAH8986677.1"/>
    <property type="molecule type" value="Genomic_DNA"/>
</dbReference>
<feature type="domain" description="Fungal STAND N-terminal Goodbye" evidence="1">
    <location>
        <begin position="19"/>
        <end position="139"/>
    </location>
</feature>
<dbReference type="InterPro" id="IPR031350">
    <property type="entry name" value="Goodbye_dom"/>
</dbReference>
<evidence type="ECO:0000313" key="2">
    <source>
        <dbReference type="EMBL" id="KAH8986677.1"/>
    </source>
</evidence>
<proteinExistence type="predicted"/>
<organism evidence="2 3">
    <name type="scientific">Lactarius akahatsu</name>
    <dbReference type="NCBI Taxonomy" id="416441"/>
    <lineage>
        <taxon>Eukaryota</taxon>
        <taxon>Fungi</taxon>
        <taxon>Dikarya</taxon>
        <taxon>Basidiomycota</taxon>
        <taxon>Agaricomycotina</taxon>
        <taxon>Agaricomycetes</taxon>
        <taxon>Russulales</taxon>
        <taxon>Russulaceae</taxon>
        <taxon>Lactarius</taxon>
    </lineage>
</organism>
<keyword evidence="3" id="KW-1185">Reference proteome</keyword>
<accession>A0AAD4LCI7</accession>
<sequence>MPQVPSTPTSSSNFRPILDAALKAYEKTTKKDLLAHPLSAQLQACDSPADILSVLQGSVKEFDQSRRADERLSRWLSPTIKVLHAFSATLGELAFSPANVIFAGVGVLLLAAKEVDASQDTLIDLFERIENFFERLESYVTVQPTDAMTGVIVKIMTEVLNIFAISTKEIRQGRAKKYLKKLVGKKEMEDALKRLDMLTQEEARMAVAEILKITHIVDNKLTTVMNGNPGMSPTRDSS</sequence>
<dbReference type="Pfam" id="PF17109">
    <property type="entry name" value="Goodbye"/>
    <property type="match status" value="1"/>
</dbReference>
<evidence type="ECO:0000259" key="1">
    <source>
        <dbReference type="Pfam" id="PF17109"/>
    </source>
</evidence>
<comment type="caution">
    <text evidence="2">The sequence shown here is derived from an EMBL/GenBank/DDBJ whole genome shotgun (WGS) entry which is preliminary data.</text>
</comment>
<dbReference type="Proteomes" id="UP001201163">
    <property type="component" value="Unassembled WGS sequence"/>
</dbReference>
<name>A0AAD4LCI7_9AGAM</name>
<evidence type="ECO:0000313" key="3">
    <source>
        <dbReference type="Proteomes" id="UP001201163"/>
    </source>
</evidence>
<gene>
    <name evidence="2" type="ORF">EDB92DRAFT_1818168</name>
</gene>
<reference evidence="2" key="1">
    <citation type="submission" date="2022-01" db="EMBL/GenBank/DDBJ databases">
        <title>Comparative genomics reveals a dynamic genome evolution in the ectomycorrhizal milk-cap (Lactarius) mushrooms.</title>
        <authorList>
            <consortium name="DOE Joint Genome Institute"/>
            <person name="Lebreton A."/>
            <person name="Tang N."/>
            <person name="Kuo A."/>
            <person name="LaButti K."/>
            <person name="Drula E."/>
            <person name="Barry K."/>
            <person name="Clum A."/>
            <person name="Lipzen A."/>
            <person name="Mousain D."/>
            <person name="Ng V."/>
            <person name="Wang R."/>
            <person name="Wang X."/>
            <person name="Dai Y."/>
            <person name="Henrissat B."/>
            <person name="Grigoriev I.V."/>
            <person name="Guerin-Laguette A."/>
            <person name="Yu F."/>
            <person name="Martin F.M."/>
        </authorList>
    </citation>
    <scope>NUCLEOTIDE SEQUENCE</scope>
    <source>
        <strain evidence="2">QP</strain>
    </source>
</reference>